<dbReference type="RefSeq" id="XP_058335642.1">
    <property type="nucleotide sequence ID" value="XM_058469611.1"/>
</dbReference>
<evidence type="ECO:0000313" key="2">
    <source>
        <dbReference type="EMBL" id="KAJ5248863.1"/>
    </source>
</evidence>
<dbReference type="PANTHER" id="PTHR48079">
    <property type="entry name" value="PROTEIN YEEZ"/>
    <property type="match status" value="1"/>
</dbReference>
<dbReference type="SUPFAM" id="SSF51735">
    <property type="entry name" value="NAD(P)-binding Rossmann-fold domains"/>
    <property type="match status" value="1"/>
</dbReference>
<dbReference type="OrthoDB" id="10262413at2759"/>
<keyword evidence="3" id="KW-1185">Reference proteome</keyword>
<sequence length="337" mass="37048">MAPNILITGVTGFIGGTLLQRLLETDLFPRSNIWVAVRSEAHEDRLRALQVNIARVSLDDAEDVRKIVLGNKIDIVVHTAGALKFSLVESLLNALGARKAVTKRPVHLIQTSGASTFADKCGWTFGPGRESDDLYTREVEIRDSFLLHETNIRIIETGEALGVLVYLVLPPLVCKSNKTQGNWYTLLKSSLEQGGKGTGTGNTATFIFSSMIQTALAQKKVYYFPEKSHWPVVHVVDLANYYILLLKAILANSAPGPTPAAWPSEEFASDATGLSTEYCQIAFNSTTAVISERGHQLGWKPEWDYAEWLRDFGGMEVDPILESDVQSKDTVKALGNL</sequence>
<dbReference type="GO" id="GO:0004029">
    <property type="term" value="F:aldehyde dehydrogenase (NAD+) activity"/>
    <property type="evidence" value="ECO:0007669"/>
    <property type="project" value="TreeGrafter"/>
</dbReference>
<dbReference type="InterPro" id="IPR001509">
    <property type="entry name" value="Epimerase_deHydtase"/>
</dbReference>
<dbReference type="InterPro" id="IPR051783">
    <property type="entry name" value="NAD(P)-dependent_oxidoreduct"/>
</dbReference>
<dbReference type="GeneID" id="83196914"/>
<dbReference type="AlphaFoldDB" id="A0A9W9PK14"/>
<protein>
    <recommendedName>
        <fullName evidence="1">NAD-dependent epimerase/dehydratase domain-containing protein</fullName>
    </recommendedName>
</protein>
<reference evidence="2" key="2">
    <citation type="journal article" date="2023" name="IMA Fungus">
        <title>Comparative genomic study of the Penicillium genus elucidates a diverse pangenome and 15 lateral gene transfer events.</title>
        <authorList>
            <person name="Petersen C."/>
            <person name="Sorensen T."/>
            <person name="Nielsen M.R."/>
            <person name="Sondergaard T.E."/>
            <person name="Sorensen J.L."/>
            <person name="Fitzpatrick D.A."/>
            <person name="Frisvad J.C."/>
            <person name="Nielsen K.L."/>
        </authorList>
    </citation>
    <scope>NUCLEOTIDE SEQUENCE</scope>
    <source>
        <strain evidence="2">IBT 19713</strain>
    </source>
</reference>
<organism evidence="2 3">
    <name type="scientific">Penicillium chermesinum</name>
    <dbReference type="NCBI Taxonomy" id="63820"/>
    <lineage>
        <taxon>Eukaryota</taxon>
        <taxon>Fungi</taxon>
        <taxon>Dikarya</taxon>
        <taxon>Ascomycota</taxon>
        <taxon>Pezizomycotina</taxon>
        <taxon>Eurotiomycetes</taxon>
        <taxon>Eurotiomycetidae</taxon>
        <taxon>Eurotiales</taxon>
        <taxon>Aspergillaceae</taxon>
        <taxon>Penicillium</taxon>
    </lineage>
</organism>
<proteinExistence type="predicted"/>
<name>A0A9W9PK14_9EURO</name>
<dbReference type="Gene3D" id="3.40.50.720">
    <property type="entry name" value="NAD(P)-binding Rossmann-like Domain"/>
    <property type="match status" value="1"/>
</dbReference>
<feature type="domain" description="NAD-dependent epimerase/dehydratase" evidence="1">
    <location>
        <begin position="5"/>
        <end position="83"/>
    </location>
</feature>
<accession>A0A9W9PK14</accession>
<gene>
    <name evidence="2" type="ORF">N7468_000314</name>
</gene>
<evidence type="ECO:0000313" key="3">
    <source>
        <dbReference type="Proteomes" id="UP001150941"/>
    </source>
</evidence>
<dbReference type="PANTHER" id="PTHR48079:SF6">
    <property type="entry name" value="NAD(P)-BINDING DOMAIN-CONTAINING PROTEIN-RELATED"/>
    <property type="match status" value="1"/>
</dbReference>
<dbReference type="Pfam" id="PF01370">
    <property type="entry name" value="Epimerase"/>
    <property type="match status" value="1"/>
</dbReference>
<evidence type="ECO:0000259" key="1">
    <source>
        <dbReference type="Pfam" id="PF01370"/>
    </source>
</evidence>
<dbReference type="Proteomes" id="UP001150941">
    <property type="component" value="Unassembled WGS sequence"/>
</dbReference>
<dbReference type="EMBL" id="JAPQKS010000001">
    <property type="protein sequence ID" value="KAJ5248863.1"/>
    <property type="molecule type" value="Genomic_DNA"/>
</dbReference>
<dbReference type="InterPro" id="IPR036291">
    <property type="entry name" value="NAD(P)-bd_dom_sf"/>
</dbReference>
<reference evidence="2" key="1">
    <citation type="submission" date="2022-11" db="EMBL/GenBank/DDBJ databases">
        <authorList>
            <person name="Petersen C."/>
        </authorList>
    </citation>
    <scope>NUCLEOTIDE SEQUENCE</scope>
    <source>
        <strain evidence="2">IBT 19713</strain>
    </source>
</reference>
<comment type="caution">
    <text evidence="2">The sequence shown here is derived from an EMBL/GenBank/DDBJ whole genome shotgun (WGS) entry which is preliminary data.</text>
</comment>
<dbReference type="GO" id="GO:0005737">
    <property type="term" value="C:cytoplasm"/>
    <property type="evidence" value="ECO:0007669"/>
    <property type="project" value="TreeGrafter"/>
</dbReference>